<name>A0A3M7QST1_BRAPC</name>
<evidence type="ECO:0000313" key="2">
    <source>
        <dbReference type="EMBL" id="RNA14038.1"/>
    </source>
</evidence>
<accession>A0A3M7QST1</accession>
<keyword evidence="1" id="KW-0472">Membrane</keyword>
<keyword evidence="1" id="KW-0812">Transmembrane</keyword>
<sequence>MTSMLLLYNLSYITLEVFIEGIFLFYPCFFHSEYMLKLSQSINLNALTQWLRFVLEYRSALENVSRQRIPRTNSAKFISCLMKKKNSRLGLDLRLFNHELQLKLKRGILEKK</sequence>
<organism evidence="2 3">
    <name type="scientific">Brachionus plicatilis</name>
    <name type="common">Marine rotifer</name>
    <name type="synonym">Brachionus muelleri</name>
    <dbReference type="NCBI Taxonomy" id="10195"/>
    <lineage>
        <taxon>Eukaryota</taxon>
        <taxon>Metazoa</taxon>
        <taxon>Spiralia</taxon>
        <taxon>Gnathifera</taxon>
        <taxon>Rotifera</taxon>
        <taxon>Eurotatoria</taxon>
        <taxon>Monogononta</taxon>
        <taxon>Pseudotrocha</taxon>
        <taxon>Ploima</taxon>
        <taxon>Brachionidae</taxon>
        <taxon>Brachionus</taxon>
    </lineage>
</organism>
<evidence type="ECO:0000256" key="1">
    <source>
        <dbReference type="SAM" id="Phobius"/>
    </source>
</evidence>
<feature type="transmembrane region" description="Helical" evidence="1">
    <location>
        <begin position="6"/>
        <end position="29"/>
    </location>
</feature>
<keyword evidence="1" id="KW-1133">Transmembrane helix</keyword>
<comment type="caution">
    <text evidence="2">The sequence shown here is derived from an EMBL/GenBank/DDBJ whole genome shotgun (WGS) entry which is preliminary data.</text>
</comment>
<protein>
    <submittedName>
        <fullName evidence="2">Uncharacterized protein</fullName>
    </submittedName>
</protein>
<dbReference type="Proteomes" id="UP000276133">
    <property type="component" value="Unassembled WGS sequence"/>
</dbReference>
<gene>
    <name evidence="2" type="ORF">BpHYR1_044442</name>
</gene>
<dbReference type="EMBL" id="REGN01005271">
    <property type="protein sequence ID" value="RNA14038.1"/>
    <property type="molecule type" value="Genomic_DNA"/>
</dbReference>
<keyword evidence="3" id="KW-1185">Reference proteome</keyword>
<proteinExistence type="predicted"/>
<evidence type="ECO:0000313" key="3">
    <source>
        <dbReference type="Proteomes" id="UP000276133"/>
    </source>
</evidence>
<dbReference type="AlphaFoldDB" id="A0A3M7QST1"/>
<reference evidence="2 3" key="1">
    <citation type="journal article" date="2018" name="Sci. Rep.">
        <title>Genomic signatures of local adaptation to the degree of environmental predictability in rotifers.</title>
        <authorList>
            <person name="Franch-Gras L."/>
            <person name="Hahn C."/>
            <person name="Garcia-Roger E.M."/>
            <person name="Carmona M.J."/>
            <person name="Serra M."/>
            <person name="Gomez A."/>
        </authorList>
    </citation>
    <scope>NUCLEOTIDE SEQUENCE [LARGE SCALE GENOMIC DNA]</scope>
    <source>
        <strain evidence="2">HYR1</strain>
    </source>
</reference>